<dbReference type="PANTHER" id="PTHR47363:SF1">
    <property type="entry name" value="GLUCOKINASE"/>
    <property type="match status" value="1"/>
</dbReference>
<dbReference type="HAMAP" id="MF_00524">
    <property type="entry name" value="Glucokinase"/>
    <property type="match status" value="1"/>
</dbReference>
<evidence type="ECO:0000256" key="2">
    <source>
        <dbReference type="ARBA" id="ARBA00022777"/>
    </source>
</evidence>
<dbReference type="Proteomes" id="UP000320393">
    <property type="component" value="Unassembled WGS sequence"/>
</dbReference>
<comment type="subcellular location">
    <subcellularLocation>
        <location evidence="3">Cytoplasm</location>
    </subcellularLocation>
</comment>
<proteinExistence type="inferred from homology"/>
<comment type="similarity">
    <text evidence="3 4">Belongs to the bacterial glucokinase family.</text>
</comment>
<dbReference type="GO" id="GO:0006096">
    <property type="term" value="P:glycolytic process"/>
    <property type="evidence" value="ECO:0007669"/>
    <property type="project" value="UniProtKB-UniRule"/>
</dbReference>
<gene>
    <name evidence="3 5" type="primary">glk</name>
    <name evidence="5" type="ORF">E6H02_04890</name>
</gene>
<sequence length="326" mass="34131">MLLAGDVGATKTVLGIFSAEAGPRAPLVEATFRSAHYPSLEALVREFLGQVTQTVNRASFGVAGPVVSGRAAITNLPWAIDEARLREALRLASVRVVNDLTAVARAVPLLDQADTCRLNAGEPAAGGAIAVIAPGTGLGEAFLTWEGGRVRAYPSEGGHADFAPTDARQLDLLRYLQQRFGHVSYERVCSGRGLPNLYAFLKDIGYAPEPGWLAEQLAGAEDPTPVIANAALTDPPCDLCVATLEMFVAILGAEAGNLALKVLATGGVYLGGGIPPRILPFLRGEAFMRAFRGKGRLGDLLGRVPVHVILTPRVGLFGAAAHGLDP</sequence>
<dbReference type="Pfam" id="PF02685">
    <property type="entry name" value="Glucokinase"/>
    <property type="match status" value="1"/>
</dbReference>
<dbReference type="Gene3D" id="3.40.367.20">
    <property type="match status" value="1"/>
</dbReference>
<keyword evidence="1 3" id="KW-0808">Transferase</keyword>
<evidence type="ECO:0000313" key="6">
    <source>
        <dbReference type="Proteomes" id="UP000320393"/>
    </source>
</evidence>
<dbReference type="PANTHER" id="PTHR47363">
    <property type="entry name" value="GLUCOKINASE"/>
    <property type="match status" value="1"/>
</dbReference>
<dbReference type="Gene3D" id="3.30.420.40">
    <property type="match status" value="1"/>
</dbReference>
<dbReference type="GO" id="GO:0005737">
    <property type="term" value="C:cytoplasm"/>
    <property type="evidence" value="ECO:0007669"/>
    <property type="project" value="UniProtKB-SubCell"/>
</dbReference>
<evidence type="ECO:0000256" key="3">
    <source>
        <dbReference type="HAMAP-Rule" id="MF_00524"/>
    </source>
</evidence>
<dbReference type="GO" id="GO:0004340">
    <property type="term" value="F:glucokinase activity"/>
    <property type="evidence" value="ECO:0007669"/>
    <property type="project" value="UniProtKB-UniRule"/>
</dbReference>
<dbReference type="EMBL" id="VBAM01000156">
    <property type="protein sequence ID" value="TMJ13623.1"/>
    <property type="molecule type" value="Genomic_DNA"/>
</dbReference>
<dbReference type="NCBIfam" id="TIGR00749">
    <property type="entry name" value="glk"/>
    <property type="match status" value="1"/>
</dbReference>
<dbReference type="InterPro" id="IPR043129">
    <property type="entry name" value="ATPase_NBD"/>
</dbReference>
<dbReference type="SUPFAM" id="SSF53067">
    <property type="entry name" value="Actin-like ATPase domain"/>
    <property type="match status" value="1"/>
</dbReference>
<protein>
    <recommendedName>
        <fullName evidence="3">Glucokinase</fullName>
        <ecNumber evidence="3">2.7.1.2</ecNumber>
    </recommendedName>
    <alternativeName>
        <fullName evidence="3">Glucose kinase</fullName>
    </alternativeName>
</protein>
<keyword evidence="3" id="KW-0324">Glycolysis</keyword>
<keyword evidence="3" id="KW-0067">ATP-binding</keyword>
<keyword evidence="3" id="KW-0547">Nucleotide-binding</keyword>
<dbReference type="AlphaFoldDB" id="A0A537M020"/>
<reference evidence="5 6" key="1">
    <citation type="journal article" date="2019" name="Nat. Microbiol.">
        <title>Mediterranean grassland soil C-N compound turnover is dependent on rainfall and depth, and is mediated by genomically divergent microorganisms.</title>
        <authorList>
            <person name="Diamond S."/>
            <person name="Andeer P.F."/>
            <person name="Li Z."/>
            <person name="Crits-Christoph A."/>
            <person name="Burstein D."/>
            <person name="Anantharaman K."/>
            <person name="Lane K.R."/>
            <person name="Thomas B.C."/>
            <person name="Pan C."/>
            <person name="Northen T.R."/>
            <person name="Banfield J.F."/>
        </authorList>
    </citation>
    <scope>NUCLEOTIDE SEQUENCE [LARGE SCALE GENOMIC DNA]</scope>
    <source>
        <strain evidence="5">NP_5</strain>
    </source>
</reference>
<comment type="caution">
    <text evidence="5">The sequence shown here is derived from an EMBL/GenBank/DDBJ whole genome shotgun (WGS) entry which is preliminary data.</text>
</comment>
<evidence type="ECO:0000313" key="5">
    <source>
        <dbReference type="EMBL" id="TMJ13623.1"/>
    </source>
</evidence>
<organism evidence="5 6">
    <name type="scientific">Candidatus Segetimicrobium genomatis</name>
    <dbReference type="NCBI Taxonomy" id="2569760"/>
    <lineage>
        <taxon>Bacteria</taxon>
        <taxon>Bacillati</taxon>
        <taxon>Candidatus Sysuimicrobiota</taxon>
        <taxon>Candidatus Sysuimicrobiia</taxon>
        <taxon>Candidatus Sysuimicrobiales</taxon>
        <taxon>Candidatus Segetimicrobiaceae</taxon>
        <taxon>Candidatus Segetimicrobium</taxon>
    </lineage>
</organism>
<keyword evidence="2 3" id="KW-0418">Kinase</keyword>
<dbReference type="GO" id="GO:0005524">
    <property type="term" value="F:ATP binding"/>
    <property type="evidence" value="ECO:0007669"/>
    <property type="project" value="UniProtKB-UniRule"/>
</dbReference>
<accession>A0A537M020</accession>
<evidence type="ECO:0000256" key="4">
    <source>
        <dbReference type="RuleBase" id="RU004046"/>
    </source>
</evidence>
<evidence type="ECO:0000256" key="1">
    <source>
        <dbReference type="ARBA" id="ARBA00022679"/>
    </source>
</evidence>
<dbReference type="InterPro" id="IPR003836">
    <property type="entry name" value="Glucokinase"/>
</dbReference>
<dbReference type="GO" id="GO:0005536">
    <property type="term" value="F:D-glucose binding"/>
    <property type="evidence" value="ECO:0007669"/>
    <property type="project" value="InterPro"/>
</dbReference>
<dbReference type="CDD" id="cd24008">
    <property type="entry name" value="ASKHA_NBD_GLK"/>
    <property type="match status" value="1"/>
</dbReference>
<keyword evidence="3" id="KW-0963">Cytoplasm</keyword>
<name>A0A537M020_9BACT</name>
<dbReference type="EC" id="2.7.1.2" evidence="3"/>
<comment type="caution">
    <text evidence="3">Lacks conserved residue(s) required for the propagation of feature annotation.</text>
</comment>
<comment type="catalytic activity">
    <reaction evidence="3">
        <text>D-glucose + ATP = D-glucose 6-phosphate + ADP + H(+)</text>
        <dbReference type="Rhea" id="RHEA:17825"/>
        <dbReference type="ChEBI" id="CHEBI:4167"/>
        <dbReference type="ChEBI" id="CHEBI:15378"/>
        <dbReference type="ChEBI" id="CHEBI:30616"/>
        <dbReference type="ChEBI" id="CHEBI:61548"/>
        <dbReference type="ChEBI" id="CHEBI:456216"/>
        <dbReference type="EC" id="2.7.1.2"/>
    </reaction>
</comment>